<dbReference type="OrthoDB" id="4230923at2759"/>
<sequence length="225" mass="24612">MAKACPEEKDTCGTCGGEHRHSNCNSYRTYFCVNCKSKEHGSSDKDCPDYIAQRDTLNARTPENLMPYFPTEEPWMQVSLPPKPSGPIVHSQPPPSTTHTDIAAIQQHTINWMLKCQAEKTGQPPAAPVINGRTLVPLGRKTPRCSPPKTSPDPRANTSVPPSPHETTPDQSEPRAATNEDPHLHPQPFPTISPLHFPGNLPLTPPVHNPPTQQESTSPPPSPLL</sequence>
<feature type="region of interest" description="Disordered" evidence="1">
    <location>
        <begin position="122"/>
        <end position="225"/>
    </location>
</feature>
<organism evidence="2 3">
    <name type="scientific">Scleroderma citrinum Foug A</name>
    <dbReference type="NCBI Taxonomy" id="1036808"/>
    <lineage>
        <taxon>Eukaryota</taxon>
        <taxon>Fungi</taxon>
        <taxon>Dikarya</taxon>
        <taxon>Basidiomycota</taxon>
        <taxon>Agaricomycotina</taxon>
        <taxon>Agaricomycetes</taxon>
        <taxon>Agaricomycetidae</taxon>
        <taxon>Boletales</taxon>
        <taxon>Sclerodermatineae</taxon>
        <taxon>Sclerodermataceae</taxon>
        <taxon>Scleroderma</taxon>
    </lineage>
</organism>
<proteinExistence type="predicted"/>
<dbReference type="STRING" id="1036808.A0A0C3AAR0"/>
<evidence type="ECO:0000313" key="3">
    <source>
        <dbReference type="Proteomes" id="UP000053989"/>
    </source>
</evidence>
<evidence type="ECO:0000256" key="1">
    <source>
        <dbReference type="SAM" id="MobiDB-lite"/>
    </source>
</evidence>
<keyword evidence="3" id="KW-1185">Reference proteome</keyword>
<reference evidence="2 3" key="1">
    <citation type="submission" date="2014-04" db="EMBL/GenBank/DDBJ databases">
        <authorList>
            <consortium name="DOE Joint Genome Institute"/>
            <person name="Kuo A."/>
            <person name="Kohler A."/>
            <person name="Nagy L.G."/>
            <person name="Floudas D."/>
            <person name="Copeland A."/>
            <person name="Barry K.W."/>
            <person name="Cichocki N."/>
            <person name="Veneault-Fourrey C."/>
            <person name="LaButti K."/>
            <person name="Lindquist E.A."/>
            <person name="Lipzen A."/>
            <person name="Lundell T."/>
            <person name="Morin E."/>
            <person name="Murat C."/>
            <person name="Sun H."/>
            <person name="Tunlid A."/>
            <person name="Henrissat B."/>
            <person name="Grigoriev I.V."/>
            <person name="Hibbett D.S."/>
            <person name="Martin F."/>
            <person name="Nordberg H.P."/>
            <person name="Cantor M.N."/>
            <person name="Hua S.X."/>
        </authorList>
    </citation>
    <scope>NUCLEOTIDE SEQUENCE [LARGE SCALE GENOMIC DNA]</scope>
    <source>
        <strain evidence="2 3">Foug A</strain>
    </source>
</reference>
<reference evidence="3" key="2">
    <citation type="submission" date="2015-01" db="EMBL/GenBank/DDBJ databases">
        <title>Evolutionary Origins and Diversification of the Mycorrhizal Mutualists.</title>
        <authorList>
            <consortium name="DOE Joint Genome Institute"/>
            <consortium name="Mycorrhizal Genomics Consortium"/>
            <person name="Kohler A."/>
            <person name="Kuo A."/>
            <person name="Nagy L.G."/>
            <person name="Floudas D."/>
            <person name="Copeland A."/>
            <person name="Barry K.W."/>
            <person name="Cichocki N."/>
            <person name="Veneault-Fourrey C."/>
            <person name="LaButti K."/>
            <person name="Lindquist E.A."/>
            <person name="Lipzen A."/>
            <person name="Lundell T."/>
            <person name="Morin E."/>
            <person name="Murat C."/>
            <person name="Riley R."/>
            <person name="Ohm R."/>
            <person name="Sun H."/>
            <person name="Tunlid A."/>
            <person name="Henrissat B."/>
            <person name="Grigoriev I.V."/>
            <person name="Hibbett D.S."/>
            <person name="Martin F."/>
        </authorList>
    </citation>
    <scope>NUCLEOTIDE SEQUENCE [LARGE SCALE GENOMIC DNA]</scope>
    <source>
        <strain evidence="3">Foug A</strain>
    </source>
</reference>
<dbReference type="InParanoid" id="A0A0C3AAR0"/>
<dbReference type="Proteomes" id="UP000053989">
    <property type="component" value="Unassembled WGS sequence"/>
</dbReference>
<dbReference type="EMBL" id="KN822046">
    <property type="protein sequence ID" value="KIM61997.1"/>
    <property type="molecule type" value="Genomic_DNA"/>
</dbReference>
<accession>A0A0C3AAR0</accession>
<protein>
    <submittedName>
        <fullName evidence="2">Uncharacterized protein</fullName>
    </submittedName>
</protein>
<gene>
    <name evidence="2" type="ORF">SCLCIDRAFT_1178821</name>
</gene>
<evidence type="ECO:0000313" key="2">
    <source>
        <dbReference type="EMBL" id="KIM61997.1"/>
    </source>
</evidence>
<feature type="compositionally biased region" description="Polar residues" evidence="1">
    <location>
        <begin position="156"/>
        <end position="171"/>
    </location>
</feature>
<dbReference type="HOGENOM" id="CLU_1230542_0_0_1"/>
<dbReference type="AlphaFoldDB" id="A0A0C3AAR0"/>
<name>A0A0C3AAR0_9AGAM</name>